<reference evidence="1" key="1">
    <citation type="journal article" date="2014" name="Int. J. Syst. Evol. Microbiol.">
        <title>Complete genome sequence of Corynebacterium casei LMG S-19264T (=DSM 44701T), isolated from a smear-ripened cheese.</title>
        <authorList>
            <consortium name="US DOE Joint Genome Institute (JGI-PGF)"/>
            <person name="Walter F."/>
            <person name="Albersmeier A."/>
            <person name="Kalinowski J."/>
            <person name="Ruckert C."/>
        </authorList>
    </citation>
    <scope>NUCLEOTIDE SEQUENCE</scope>
    <source>
        <strain evidence="1">JCM 3276</strain>
    </source>
</reference>
<protein>
    <submittedName>
        <fullName evidence="1">Uncharacterized protein</fullName>
    </submittedName>
</protein>
<dbReference type="AlphaFoldDB" id="A0A918GID9"/>
<keyword evidence="2" id="KW-1185">Reference proteome</keyword>
<evidence type="ECO:0000313" key="2">
    <source>
        <dbReference type="Proteomes" id="UP000660680"/>
    </source>
</evidence>
<name>A0A918GID9_9PSEU</name>
<proteinExistence type="predicted"/>
<dbReference type="EMBL" id="BMRB01000002">
    <property type="protein sequence ID" value="GGS38690.1"/>
    <property type="molecule type" value="Genomic_DNA"/>
</dbReference>
<organism evidence="1 2">
    <name type="scientific">Actinokineospora fastidiosa</name>
    <dbReference type="NCBI Taxonomy" id="1816"/>
    <lineage>
        <taxon>Bacteria</taxon>
        <taxon>Bacillati</taxon>
        <taxon>Actinomycetota</taxon>
        <taxon>Actinomycetes</taxon>
        <taxon>Pseudonocardiales</taxon>
        <taxon>Pseudonocardiaceae</taxon>
        <taxon>Actinokineospora</taxon>
    </lineage>
</organism>
<gene>
    <name evidence="1" type="ORF">GCM10010171_37020</name>
</gene>
<sequence>MYTEAELRPVVRDRVAAMPAHEDRYWAAITANGIDRGWAARLLDAAVEWIAAGRSDTYDPYALALSWAVGGAR</sequence>
<evidence type="ECO:0000313" key="1">
    <source>
        <dbReference type="EMBL" id="GGS38690.1"/>
    </source>
</evidence>
<dbReference type="Proteomes" id="UP000660680">
    <property type="component" value="Unassembled WGS sequence"/>
</dbReference>
<dbReference type="RefSeq" id="WP_189211611.1">
    <property type="nucleotide sequence ID" value="NZ_BMRB01000002.1"/>
</dbReference>
<reference evidence="1" key="2">
    <citation type="submission" date="2020-09" db="EMBL/GenBank/DDBJ databases">
        <authorList>
            <person name="Sun Q."/>
            <person name="Ohkuma M."/>
        </authorList>
    </citation>
    <scope>NUCLEOTIDE SEQUENCE</scope>
    <source>
        <strain evidence="1">JCM 3276</strain>
    </source>
</reference>
<comment type="caution">
    <text evidence="1">The sequence shown here is derived from an EMBL/GenBank/DDBJ whole genome shotgun (WGS) entry which is preliminary data.</text>
</comment>
<accession>A0A918GID9</accession>